<proteinExistence type="predicted"/>
<dbReference type="AlphaFoldDB" id="A0AAD6L9Z8"/>
<reference evidence="2" key="1">
    <citation type="journal article" date="2023" name="Mol. Ecol. Resour.">
        <title>Chromosome-level genome assembly of a triploid poplar Populus alba 'Berolinensis'.</title>
        <authorList>
            <person name="Chen S."/>
            <person name="Yu Y."/>
            <person name="Wang X."/>
            <person name="Wang S."/>
            <person name="Zhang T."/>
            <person name="Zhou Y."/>
            <person name="He R."/>
            <person name="Meng N."/>
            <person name="Wang Y."/>
            <person name="Liu W."/>
            <person name="Liu Z."/>
            <person name="Liu J."/>
            <person name="Guo Q."/>
            <person name="Huang H."/>
            <person name="Sederoff R.R."/>
            <person name="Wang G."/>
            <person name="Qu G."/>
            <person name="Chen S."/>
        </authorList>
    </citation>
    <scope>NUCLEOTIDE SEQUENCE</scope>
    <source>
        <strain evidence="2">SC-2020</strain>
    </source>
</reference>
<accession>A0AAD6L9Z8</accession>
<dbReference type="Proteomes" id="UP001164929">
    <property type="component" value="Chromosome 19"/>
</dbReference>
<dbReference type="EMBL" id="JAQIZT010000019">
    <property type="protein sequence ID" value="KAJ6952953.1"/>
    <property type="molecule type" value="Genomic_DNA"/>
</dbReference>
<comment type="caution">
    <text evidence="2">The sequence shown here is derived from an EMBL/GenBank/DDBJ whole genome shotgun (WGS) entry which is preliminary data.</text>
</comment>
<feature type="compositionally biased region" description="Low complexity" evidence="1">
    <location>
        <begin position="1"/>
        <end position="15"/>
    </location>
</feature>
<sequence>MEASSEGESSGISKSHSLRTSKSGESIPFN</sequence>
<gene>
    <name evidence="2" type="ORF">NC653_041938</name>
</gene>
<protein>
    <submittedName>
        <fullName evidence="2">Uncharacterized protein</fullName>
    </submittedName>
</protein>
<keyword evidence="3" id="KW-1185">Reference proteome</keyword>
<evidence type="ECO:0000313" key="3">
    <source>
        <dbReference type="Proteomes" id="UP001164929"/>
    </source>
</evidence>
<feature type="region of interest" description="Disordered" evidence="1">
    <location>
        <begin position="1"/>
        <end position="30"/>
    </location>
</feature>
<name>A0AAD6L9Z8_9ROSI</name>
<organism evidence="2 3">
    <name type="scientific">Populus alba x Populus x berolinensis</name>
    <dbReference type="NCBI Taxonomy" id="444605"/>
    <lineage>
        <taxon>Eukaryota</taxon>
        <taxon>Viridiplantae</taxon>
        <taxon>Streptophyta</taxon>
        <taxon>Embryophyta</taxon>
        <taxon>Tracheophyta</taxon>
        <taxon>Spermatophyta</taxon>
        <taxon>Magnoliopsida</taxon>
        <taxon>eudicotyledons</taxon>
        <taxon>Gunneridae</taxon>
        <taxon>Pentapetalae</taxon>
        <taxon>rosids</taxon>
        <taxon>fabids</taxon>
        <taxon>Malpighiales</taxon>
        <taxon>Salicaceae</taxon>
        <taxon>Saliceae</taxon>
        <taxon>Populus</taxon>
    </lineage>
</organism>
<evidence type="ECO:0000256" key="1">
    <source>
        <dbReference type="SAM" id="MobiDB-lite"/>
    </source>
</evidence>
<evidence type="ECO:0000313" key="2">
    <source>
        <dbReference type="EMBL" id="KAJ6952953.1"/>
    </source>
</evidence>
<feature type="compositionally biased region" description="Polar residues" evidence="1">
    <location>
        <begin position="18"/>
        <end position="30"/>
    </location>
</feature>